<name>A0A0M6ZDF3_9HYPH</name>
<dbReference type="EMBL" id="CXWC01000001">
    <property type="protein sequence ID" value="CTQ65274.1"/>
    <property type="molecule type" value="Genomic_DNA"/>
</dbReference>
<accession>A0A0M6ZDF3</accession>
<sequence length="169" mass="19029">MKNDEANSSAGWRAALSVFYSAMLVVTLLGAIIGALEVLQTDFFQENPHRSRFHAISLAVFLGPLFGLWFLIGYCLSALIFAMTLAGFFTMRPGKLPLRILVAAFPLYWGLIYLQYDLLPDYNLYSDLPEQIEASRNPVGPATVGTVLLLAVVTFYWWRLKQQFARLKS</sequence>
<dbReference type="RefSeq" id="WP_055116724.1">
    <property type="nucleotide sequence ID" value="NZ_CXWA01000003.1"/>
</dbReference>
<evidence type="ECO:0000313" key="2">
    <source>
        <dbReference type="EMBL" id="CTQ65274.1"/>
    </source>
</evidence>
<keyword evidence="1" id="KW-1133">Transmembrane helix</keyword>
<organism evidence="2 3">
    <name type="scientific">Roseibium album</name>
    <dbReference type="NCBI Taxonomy" id="311410"/>
    <lineage>
        <taxon>Bacteria</taxon>
        <taxon>Pseudomonadati</taxon>
        <taxon>Pseudomonadota</taxon>
        <taxon>Alphaproteobacteria</taxon>
        <taxon>Hyphomicrobiales</taxon>
        <taxon>Stappiaceae</taxon>
        <taxon>Roseibium</taxon>
    </lineage>
</organism>
<feature type="transmembrane region" description="Helical" evidence="1">
    <location>
        <begin position="96"/>
        <end position="116"/>
    </location>
</feature>
<dbReference type="Proteomes" id="UP000049983">
    <property type="component" value="Unassembled WGS sequence"/>
</dbReference>
<dbReference type="AlphaFoldDB" id="A0A0M6ZDF3"/>
<keyword evidence="3" id="KW-1185">Reference proteome</keyword>
<reference evidence="3" key="1">
    <citation type="submission" date="2015-07" db="EMBL/GenBank/DDBJ databases">
        <authorList>
            <person name="Rodrigo-Torres Lidia"/>
            <person name="Arahal R.David."/>
        </authorList>
    </citation>
    <scope>NUCLEOTIDE SEQUENCE [LARGE SCALE GENOMIC DNA]</scope>
    <source>
        <strain evidence="3">CECT 5096</strain>
    </source>
</reference>
<keyword evidence="1" id="KW-0472">Membrane</keyword>
<evidence type="ECO:0000313" key="3">
    <source>
        <dbReference type="Proteomes" id="UP000049983"/>
    </source>
</evidence>
<dbReference type="GeneID" id="97668151"/>
<feature type="transmembrane region" description="Helical" evidence="1">
    <location>
        <begin position="56"/>
        <end position="89"/>
    </location>
</feature>
<gene>
    <name evidence="2" type="ORF">LA5096_00704</name>
</gene>
<feature type="transmembrane region" description="Helical" evidence="1">
    <location>
        <begin position="139"/>
        <end position="158"/>
    </location>
</feature>
<evidence type="ECO:0000256" key="1">
    <source>
        <dbReference type="SAM" id="Phobius"/>
    </source>
</evidence>
<protein>
    <submittedName>
        <fullName evidence="2">Uncharacterized protein</fullName>
    </submittedName>
</protein>
<keyword evidence="1" id="KW-0812">Transmembrane</keyword>
<feature type="transmembrane region" description="Helical" evidence="1">
    <location>
        <begin position="12"/>
        <end position="36"/>
    </location>
</feature>
<proteinExistence type="predicted"/>